<sequence length="265" mass="30240">MVKILRLGNLGAGHLPIFFGILFTINLGFTYCMAVYNGDTDPLLPYISSVGDARPESCIFSLFMNICGALCILIIYLRYMLVAQLNREHDMWLKSVNRISFSFGLVAGVAMLIVGNFQETADWTVHIFAAVLCFTSATIYMCVDAFITKYMHPTYNNKRIANYRMLIASISVISLLSAIILGFAASRRFHDTYPDRDIPRPWNNKYFTPGYTLHCWSAMFEWVLAVLIMIYIISFSRDFETIHVKLRVESLVSHLDDDCPEFITN</sequence>
<dbReference type="Proteomes" id="UP000095286">
    <property type="component" value="Unplaced"/>
</dbReference>
<dbReference type="WBParaSite" id="RSKR_0000658700.1">
    <property type="protein sequence ID" value="RSKR_0000658700.1"/>
    <property type="gene ID" value="RSKR_0000658700"/>
</dbReference>
<organism evidence="1 2">
    <name type="scientific">Rhabditophanes sp. KR3021</name>
    <dbReference type="NCBI Taxonomy" id="114890"/>
    <lineage>
        <taxon>Eukaryota</taxon>
        <taxon>Metazoa</taxon>
        <taxon>Ecdysozoa</taxon>
        <taxon>Nematoda</taxon>
        <taxon>Chromadorea</taxon>
        <taxon>Rhabditida</taxon>
        <taxon>Tylenchina</taxon>
        <taxon>Panagrolaimomorpha</taxon>
        <taxon>Strongyloidoidea</taxon>
        <taxon>Alloionematidae</taxon>
        <taxon>Rhabditophanes</taxon>
    </lineage>
</organism>
<accession>A0AC35U2G0</accession>
<protein>
    <submittedName>
        <fullName evidence="2">DNA damage-regulated autophagy modulator protein 2</fullName>
    </submittedName>
</protein>
<evidence type="ECO:0000313" key="2">
    <source>
        <dbReference type="WBParaSite" id="RSKR_0000658700.1"/>
    </source>
</evidence>
<reference evidence="2" key="1">
    <citation type="submission" date="2016-11" db="UniProtKB">
        <authorList>
            <consortium name="WormBaseParasite"/>
        </authorList>
    </citation>
    <scope>IDENTIFICATION</scope>
    <source>
        <strain evidence="2">KR3021</strain>
    </source>
</reference>
<proteinExistence type="predicted"/>
<evidence type="ECO:0000313" key="1">
    <source>
        <dbReference type="Proteomes" id="UP000095286"/>
    </source>
</evidence>
<name>A0AC35U2G0_9BILA</name>